<accession>A0A0J9TNL6</accession>
<dbReference type="GO" id="GO:0005829">
    <property type="term" value="C:cytosol"/>
    <property type="evidence" value="ECO:0007669"/>
    <property type="project" value="TreeGrafter"/>
</dbReference>
<evidence type="ECO:0000256" key="8">
    <source>
        <dbReference type="ARBA" id="ARBA00022603"/>
    </source>
</evidence>
<dbReference type="GO" id="GO:0052906">
    <property type="term" value="F:tRNA (guanine(37)-N1)-methyltransferase activity"/>
    <property type="evidence" value="ECO:0007669"/>
    <property type="project" value="UniProtKB-EC"/>
</dbReference>
<evidence type="ECO:0000256" key="5">
    <source>
        <dbReference type="ARBA" id="ARBA00012807"/>
    </source>
</evidence>
<evidence type="ECO:0000313" key="16">
    <source>
        <dbReference type="EMBL" id="KMZ96312.1"/>
    </source>
</evidence>
<protein>
    <recommendedName>
        <fullName evidence="6">tRNA (guanine-N(1)-)-methyltransferase</fullName>
        <ecNumber evidence="5">2.1.1.228</ecNumber>
    </recommendedName>
    <alternativeName>
        <fullName evidence="12">M1G-methyltransferase</fullName>
    </alternativeName>
    <alternativeName>
        <fullName evidence="13">tRNA [GM37] methyltransferase</fullName>
    </alternativeName>
</protein>
<comment type="similarity">
    <text evidence="3">Belongs to the RNA methyltransferase TrmD family.</text>
</comment>
<dbReference type="Pfam" id="PF01746">
    <property type="entry name" value="tRNA_m1G_MT"/>
    <property type="match status" value="1"/>
</dbReference>
<keyword evidence="7" id="KW-0963">Cytoplasm</keyword>
<evidence type="ECO:0000256" key="9">
    <source>
        <dbReference type="ARBA" id="ARBA00022679"/>
    </source>
</evidence>
<keyword evidence="11" id="KW-0819">tRNA processing</keyword>
<comment type="function">
    <text evidence="1">Specifically methylates guanosine-37 in various tRNAs.</text>
</comment>
<comment type="catalytic activity">
    <reaction evidence="14">
        <text>guanosine(37) in tRNA + S-adenosyl-L-methionine = N(1)-methylguanosine(37) in tRNA + S-adenosyl-L-homocysteine + H(+)</text>
        <dbReference type="Rhea" id="RHEA:36899"/>
        <dbReference type="Rhea" id="RHEA-COMP:10145"/>
        <dbReference type="Rhea" id="RHEA-COMP:10147"/>
        <dbReference type="ChEBI" id="CHEBI:15378"/>
        <dbReference type="ChEBI" id="CHEBI:57856"/>
        <dbReference type="ChEBI" id="CHEBI:59789"/>
        <dbReference type="ChEBI" id="CHEBI:73542"/>
        <dbReference type="ChEBI" id="CHEBI:74269"/>
        <dbReference type="EC" id="2.1.1.228"/>
    </reaction>
</comment>
<evidence type="ECO:0000256" key="14">
    <source>
        <dbReference type="ARBA" id="ARBA00047783"/>
    </source>
</evidence>
<sequence length="154" mass="17390">MVLSLPPFYSLLSKYKLLKDAHIVLLCPRGKRLTQSKVRELEKISTSKTLVFLCGHYEGIDERIKEFISEDISIGEYILSSGTLASSILIDAIVRLIPGVISEESLLSESFNTLDTEEDLDFGVYAPPRDFMGHKVPEILYTGNHKKIKKFRKG</sequence>
<evidence type="ECO:0000256" key="12">
    <source>
        <dbReference type="ARBA" id="ARBA00029736"/>
    </source>
</evidence>
<reference evidence="16 17" key="1">
    <citation type="submission" date="2011-09" db="EMBL/GenBank/DDBJ databases">
        <title>The Genome Sequence of Plasmodium vivax North Korean.</title>
        <authorList>
            <consortium name="The Broad Institute Genome Sequencing Platform"/>
            <consortium name="The Broad Institute Genome Sequencing Center for Infectious Disease"/>
            <person name="Neafsey D."/>
            <person name="Carlton J."/>
            <person name="Barnwell J."/>
            <person name="Collins W."/>
            <person name="Escalante A."/>
            <person name="Mullikin J."/>
            <person name="Saul A."/>
            <person name="Guigo R."/>
            <person name="Camara F."/>
            <person name="Young S.K."/>
            <person name="Zeng Q."/>
            <person name="Gargeya S."/>
            <person name="Fitzgerald M."/>
            <person name="Haas B."/>
            <person name="Abouelleil A."/>
            <person name="Alvarado L."/>
            <person name="Arachchi H.M."/>
            <person name="Berlin A."/>
            <person name="Brown A."/>
            <person name="Chapman S.B."/>
            <person name="Chen Z."/>
            <person name="Dunbar C."/>
            <person name="Freedman E."/>
            <person name="Gearin G."/>
            <person name="Gellesch M."/>
            <person name="Goldberg J."/>
            <person name="Griggs A."/>
            <person name="Gujja S."/>
            <person name="Heiman D."/>
            <person name="Howarth C."/>
            <person name="Larson L."/>
            <person name="Lui A."/>
            <person name="MacDonald P.J.P."/>
            <person name="Montmayeur A."/>
            <person name="Murphy C."/>
            <person name="Neiman D."/>
            <person name="Pearson M."/>
            <person name="Priest M."/>
            <person name="Roberts A."/>
            <person name="Saif S."/>
            <person name="Shea T."/>
            <person name="Shenoy N."/>
            <person name="Sisk P."/>
            <person name="Stolte C."/>
            <person name="Sykes S."/>
            <person name="Wortman J."/>
            <person name="Nusbaum C."/>
            <person name="Birren B."/>
        </authorList>
    </citation>
    <scope>NUCLEOTIDE SEQUENCE [LARGE SCALE GENOMIC DNA]</scope>
    <source>
        <strain evidence="16 17">North Korean</strain>
    </source>
</reference>
<evidence type="ECO:0000256" key="7">
    <source>
        <dbReference type="ARBA" id="ARBA00022490"/>
    </source>
</evidence>
<evidence type="ECO:0000256" key="6">
    <source>
        <dbReference type="ARBA" id="ARBA00014679"/>
    </source>
</evidence>
<feature type="domain" description="tRNA methyltransferase TRMD/TRM10-type" evidence="15">
    <location>
        <begin position="1"/>
        <end position="153"/>
    </location>
</feature>
<dbReference type="InterPro" id="IPR029026">
    <property type="entry name" value="tRNA_m1G_MTases_N"/>
</dbReference>
<evidence type="ECO:0000313" key="17">
    <source>
        <dbReference type="Proteomes" id="UP000053239"/>
    </source>
</evidence>
<evidence type="ECO:0000256" key="1">
    <source>
        <dbReference type="ARBA" id="ARBA00002634"/>
    </source>
</evidence>
<evidence type="ECO:0000256" key="2">
    <source>
        <dbReference type="ARBA" id="ARBA00004496"/>
    </source>
</evidence>
<evidence type="ECO:0000256" key="3">
    <source>
        <dbReference type="ARBA" id="ARBA00007630"/>
    </source>
</evidence>
<dbReference type="InterPro" id="IPR023148">
    <property type="entry name" value="tRNA_m1G_MeTrfase_C_sf"/>
</dbReference>
<dbReference type="EMBL" id="KQ235637">
    <property type="protein sequence ID" value="KMZ96312.1"/>
    <property type="molecule type" value="Genomic_DNA"/>
</dbReference>
<evidence type="ECO:0000256" key="11">
    <source>
        <dbReference type="ARBA" id="ARBA00022694"/>
    </source>
</evidence>
<organism evidence="16 17">
    <name type="scientific">Plasmodium vivax North Korean</name>
    <dbReference type="NCBI Taxonomy" id="1035514"/>
    <lineage>
        <taxon>Eukaryota</taxon>
        <taxon>Sar</taxon>
        <taxon>Alveolata</taxon>
        <taxon>Apicomplexa</taxon>
        <taxon>Aconoidasida</taxon>
        <taxon>Haemosporida</taxon>
        <taxon>Plasmodiidae</taxon>
        <taxon>Plasmodium</taxon>
        <taxon>Plasmodium (Plasmodium)</taxon>
    </lineage>
</organism>
<dbReference type="PANTHER" id="PTHR46417">
    <property type="entry name" value="TRNA (GUANINE-N(1)-)-METHYLTRANSFERASE"/>
    <property type="match status" value="1"/>
</dbReference>
<dbReference type="SUPFAM" id="SSF75217">
    <property type="entry name" value="alpha/beta knot"/>
    <property type="match status" value="1"/>
</dbReference>
<evidence type="ECO:0000259" key="15">
    <source>
        <dbReference type="Pfam" id="PF01746"/>
    </source>
</evidence>
<evidence type="ECO:0000256" key="13">
    <source>
        <dbReference type="ARBA" id="ARBA00033392"/>
    </source>
</evidence>
<dbReference type="EC" id="2.1.1.228" evidence="5"/>
<comment type="subunit">
    <text evidence="4">Homodimer.</text>
</comment>
<proteinExistence type="inferred from homology"/>
<keyword evidence="9 16" id="KW-0808">Transferase</keyword>
<evidence type="ECO:0000256" key="4">
    <source>
        <dbReference type="ARBA" id="ARBA00011738"/>
    </source>
</evidence>
<keyword evidence="8 16" id="KW-0489">Methyltransferase</keyword>
<dbReference type="PANTHER" id="PTHR46417:SF1">
    <property type="entry name" value="TRNA (GUANINE-N(1)-)-METHYLTRANSFERASE"/>
    <property type="match status" value="1"/>
</dbReference>
<comment type="subcellular location">
    <subcellularLocation>
        <location evidence="2">Cytoplasm</location>
    </subcellularLocation>
</comment>
<dbReference type="InterPro" id="IPR002649">
    <property type="entry name" value="tRNA_m1G_MeTrfase_TrmD"/>
</dbReference>
<dbReference type="InterPro" id="IPR029028">
    <property type="entry name" value="Alpha/beta_knot_MTases"/>
</dbReference>
<evidence type="ECO:0000256" key="10">
    <source>
        <dbReference type="ARBA" id="ARBA00022691"/>
    </source>
</evidence>
<name>A0A0J9TNL6_PLAVI</name>
<keyword evidence="10" id="KW-0949">S-adenosyl-L-methionine</keyword>
<dbReference type="Gene3D" id="1.10.1270.20">
    <property type="entry name" value="tRNA(m1g37)methyltransferase, domain 2"/>
    <property type="match status" value="1"/>
</dbReference>
<dbReference type="Gene3D" id="3.40.1280.10">
    <property type="match status" value="1"/>
</dbReference>
<dbReference type="GO" id="GO:0002939">
    <property type="term" value="P:tRNA N1-guanine methylation"/>
    <property type="evidence" value="ECO:0007669"/>
    <property type="project" value="TreeGrafter"/>
</dbReference>
<dbReference type="Proteomes" id="UP000053239">
    <property type="component" value="Unassembled WGS sequence"/>
</dbReference>
<dbReference type="InterPro" id="IPR016009">
    <property type="entry name" value="tRNA_MeTrfase_TRMD/TRM10"/>
</dbReference>
<dbReference type="AlphaFoldDB" id="A0A0J9TNL6"/>
<gene>
    <name evidence="16" type="ORF">PVNG_02450</name>
</gene>